<dbReference type="PANTHER" id="PTHR18929">
    <property type="entry name" value="PROTEIN DISULFIDE ISOMERASE"/>
    <property type="match status" value="1"/>
</dbReference>
<dbReference type="PANTHER" id="PTHR18929:SF132">
    <property type="entry name" value="PROTEIN DISULFIDE-ISOMERASE A3"/>
    <property type="match status" value="1"/>
</dbReference>
<feature type="signal peptide" evidence="9">
    <location>
        <begin position="1"/>
        <end position="28"/>
    </location>
</feature>
<dbReference type="EC" id="5.3.4.1" evidence="4"/>
<proteinExistence type="inferred from homology"/>
<name>A0AB34K0D5_PRYPA</name>
<dbReference type="Gene3D" id="3.40.30.10">
    <property type="entry name" value="Glutaredoxin"/>
    <property type="match status" value="3"/>
</dbReference>
<dbReference type="Pfam" id="PF13848">
    <property type="entry name" value="Thioredoxin_6"/>
    <property type="match status" value="1"/>
</dbReference>
<dbReference type="GO" id="GO:0006457">
    <property type="term" value="P:protein folding"/>
    <property type="evidence" value="ECO:0007669"/>
    <property type="project" value="TreeGrafter"/>
</dbReference>
<keyword evidence="6" id="KW-0413">Isomerase</keyword>
<comment type="catalytic activity">
    <reaction evidence="1">
        <text>Catalyzes the rearrangement of -S-S- bonds in proteins.</text>
        <dbReference type="EC" id="5.3.4.1"/>
    </reaction>
</comment>
<dbReference type="InterPro" id="IPR036249">
    <property type="entry name" value="Thioredoxin-like_sf"/>
</dbReference>
<evidence type="ECO:0000313" key="10">
    <source>
        <dbReference type="EMBL" id="KAL1526390.1"/>
    </source>
</evidence>
<evidence type="ECO:0000256" key="4">
    <source>
        <dbReference type="ARBA" id="ARBA00012723"/>
    </source>
</evidence>
<keyword evidence="11" id="KW-1185">Reference proteome</keyword>
<dbReference type="GO" id="GO:0005788">
    <property type="term" value="C:endoplasmic reticulum lumen"/>
    <property type="evidence" value="ECO:0007669"/>
    <property type="project" value="UniProtKB-SubCell"/>
</dbReference>
<keyword evidence="7" id="KW-0676">Redox-active center</keyword>
<evidence type="ECO:0000256" key="1">
    <source>
        <dbReference type="ARBA" id="ARBA00001182"/>
    </source>
</evidence>
<dbReference type="Proteomes" id="UP001515480">
    <property type="component" value="Unassembled WGS sequence"/>
</dbReference>
<dbReference type="AlphaFoldDB" id="A0AB34K0D5"/>
<comment type="similarity">
    <text evidence="3">Belongs to the protein disulfide isomerase family.</text>
</comment>
<protein>
    <recommendedName>
        <fullName evidence="4">protein disulfide-isomerase</fullName>
        <ecNumber evidence="4">5.3.4.1</ecNumber>
    </recommendedName>
</protein>
<feature type="chain" id="PRO_5044196796" description="protein disulfide-isomerase" evidence="9">
    <location>
        <begin position="29"/>
        <end position="518"/>
    </location>
</feature>
<evidence type="ECO:0000256" key="6">
    <source>
        <dbReference type="ARBA" id="ARBA00023235"/>
    </source>
</evidence>
<feature type="region of interest" description="Disordered" evidence="8">
    <location>
        <begin position="413"/>
        <end position="436"/>
    </location>
</feature>
<organism evidence="10 11">
    <name type="scientific">Prymnesium parvum</name>
    <name type="common">Toxic golden alga</name>
    <dbReference type="NCBI Taxonomy" id="97485"/>
    <lineage>
        <taxon>Eukaryota</taxon>
        <taxon>Haptista</taxon>
        <taxon>Haptophyta</taxon>
        <taxon>Prymnesiophyceae</taxon>
        <taxon>Prymnesiales</taxon>
        <taxon>Prymnesiaceae</taxon>
        <taxon>Prymnesium</taxon>
    </lineage>
</organism>
<sequence length="518" mass="57044">MPRIGAMGVGWPQLRVVLFLGLAVQAGASEALLELSDESLPAALETHSLMLITVSVPDCEPCDMVARKFKAALKELRVKAPSVVLARLTLTSQDSPNIGAIVQGQMTIPKVLIFREGEAMDYEGELTKPSIVEVMLREFSRPTVQQLKSVKQAERFLHLDTWSAQHSDEEKPPRVVGFFPSNETAGYAIFRSTAKKLQGMIAFGECFDPMLQKKFLGSAAKKSVIQLVKADKRERKLTYSGVLAVPPLARWIATHSLAIVQDLTTESSIEAHMARGVPVFLLLMPDEYEESLSDIIVHLRKVAQSVRERLLFAYGFKDTEPWPQFAQSLGIPRDGTGAFWMIVGNGMDITGRDWSMAWLRPPSLGFQIYAMEARGDEDASDVTEKKLSKFVKGFLDKVDKVLPPEQYEGVVEEDISDAGSRSSTSGDATTAAVKEEGTPTVSYDKELRKLIGAMEMNFNSGVANLKKALDDLKDTPQLLPGKSPGLVSTLSNTELKLKKDVLGLKRKLMDIGKSKDEL</sequence>
<evidence type="ECO:0000256" key="2">
    <source>
        <dbReference type="ARBA" id="ARBA00004319"/>
    </source>
</evidence>
<reference evidence="10 11" key="1">
    <citation type="journal article" date="2024" name="Science">
        <title>Giant polyketide synthase enzymes in the biosynthesis of giant marine polyether toxins.</title>
        <authorList>
            <person name="Fallon T.R."/>
            <person name="Shende V.V."/>
            <person name="Wierzbicki I.H."/>
            <person name="Pendleton A.L."/>
            <person name="Watervoot N.F."/>
            <person name="Auber R.P."/>
            <person name="Gonzalez D.J."/>
            <person name="Wisecaver J.H."/>
            <person name="Moore B.S."/>
        </authorList>
    </citation>
    <scope>NUCLEOTIDE SEQUENCE [LARGE SCALE GENOMIC DNA]</scope>
    <source>
        <strain evidence="10 11">12B1</strain>
    </source>
</reference>
<dbReference type="GO" id="GO:0034976">
    <property type="term" value="P:response to endoplasmic reticulum stress"/>
    <property type="evidence" value="ECO:0007669"/>
    <property type="project" value="TreeGrafter"/>
</dbReference>
<dbReference type="EMBL" id="JBGBPQ010000003">
    <property type="protein sequence ID" value="KAL1526390.1"/>
    <property type="molecule type" value="Genomic_DNA"/>
</dbReference>
<accession>A0AB34K0D5</accession>
<evidence type="ECO:0000256" key="5">
    <source>
        <dbReference type="ARBA" id="ARBA00022824"/>
    </source>
</evidence>
<comment type="caution">
    <text evidence="10">The sequence shown here is derived from an EMBL/GenBank/DDBJ whole genome shotgun (WGS) entry which is preliminary data.</text>
</comment>
<evidence type="ECO:0000256" key="7">
    <source>
        <dbReference type="ARBA" id="ARBA00023284"/>
    </source>
</evidence>
<dbReference type="CDD" id="cd02981">
    <property type="entry name" value="PDI_b_family"/>
    <property type="match status" value="1"/>
</dbReference>
<feature type="compositionally biased region" description="Polar residues" evidence="8">
    <location>
        <begin position="419"/>
        <end position="428"/>
    </location>
</feature>
<evidence type="ECO:0000256" key="3">
    <source>
        <dbReference type="ARBA" id="ARBA00006347"/>
    </source>
</evidence>
<evidence type="ECO:0000256" key="9">
    <source>
        <dbReference type="SAM" id="SignalP"/>
    </source>
</evidence>
<dbReference type="SUPFAM" id="SSF52833">
    <property type="entry name" value="Thioredoxin-like"/>
    <property type="match status" value="2"/>
</dbReference>
<dbReference type="GO" id="GO:0003756">
    <property type="term" value="F:protein disulfide isomerase activity"/>
    <property type="evidence" value="ECO:0007669"/>
    <property type="project" value="UniProtKB-EC"/>
</dbReference>
<keyword evidence="9" id="KW-0732">Signal</keyword>
<gene>
    <name evidence="10" type="ORF">AB1Y20_015103</name>
</gene>
<comment type="subcellular location">
    <subcellularLocation>
        <location evidence="2">Endoplasmic reticulum lumen</location>
    </subcellularLocation>
</comment>
<evidence type="ECO:0000313" key="11">
    <source>
        <dbReference type="Proteomes" id="UP001515480"/>
    </source>
</evidence>
<keyword evidence="5" id="KW-0256">Endoplasmic reticulum</keyword>
<evidence type="ECO:0000256" key="8">
    <source>
        <dbReference type="SAM" id="MobiDB-lite"/>
    </source>
</evidence>